<dbReference type="AlphaFoldDB" id="A0A8S8ZSV5"/>
<evidence type="ECO:0000256" key="4">
    <source>
        <dbReference type="ARBA" id="ARBA00023242"/>
    </source>
</evidence>
<keyword evidence="3" id="KW-0698">rRNA processing</keyword>
<evidence type="ECO:0000313" key="7">
    <source>
        <dbReference type="Proteomes" id="UP000433876"/>
    </source>
</evidence>
<dbReference type="InterPro" id="IPR010301">
    <property type="entry name" value="RRP1"/>
</dbReference>
<keyword evidence="4" id="KW-0539">Nucleus</keyword>
<dbReference type="GO" id="GO:0006364">
    <property type="term" value="P:rRNA processing"/>
    <property type="evidence" value="ECO:0007669"/>
    <property type="project" value="UniProtKB-KW"/>
</dbReference>
<name>A0A8S8ZSV5_SORMA</name>
<proteinExistence type="inferred from homology"/>
<dbReference type="Pfam" id="PF05997">
    <property type="entry name" value="Nop52"/>
    <property type="match status" value="2"/>
</dbReference>
<evidence type="ECO:0000256" key="5">
    <source>
        <dbReference type="SAM" id="MobiDB-lite"/>
    </source>
</evidence>
<comment type="caution">
    <text evidence="6">The sequence shown here is derived from an EMBL/GenBank/DDBJ whole genome shotgun (WGS) entry which is preliminary data.</text>
</comment>
<dbReference type="PANTHER" id="PTHR13026">
    <property type="entry name" value="NNP-1 PROTEIN NOVEL NUCLEAR PROTEIN 1 NOP52"/>
    <property type="match status" value="1"/>
</dbReference>
<dbReference type="Proteomes" id="UP000433876">
    <property type="component" value="Unassembled WGS sequence"/>
</dbReference>
<organism evidence="6 7">
    <name type="scientific">Sordaria macrospora</name>
    <dbReference type="NCBI Taxonomy" id="5147"/>
    <lineage>
        <taxon>Eukaryota</taxon>
        <taxon>Fungi</taxon>
        <taxon>Dikarya</taxon>
        <taxon>Ascomycota</taxon>
        <taxon>Pezizomycotina</taxon>
        <taxon>Sordariomycetes</taxon>
        <taxon>Sordariomycetidae</taxon>
        <taxon>Sordariales</taxon>
        <taxon>Sordariaceae</taxon>
        <taxon>Sordaria</taxon>
    </lineage>
</organism>
<dbReference type="GO" id="GO:0030688">
    <property type="term" value="C:preribosome, small subunit precursor"/>
    <property type="evidence" value="ECO:0007669"/>
    <property type="project" value="InterPro"/>
</dbReference>
<feature type="compositionally biased region" description="Acidic residues" evidence="5">
    <location>
        <begin position="181"/>
        <end position="202"/>
    </location>
</feature>
<feature type="region of interest" description="Disordered" evidence="5">
    <location>
        <begin position="181"/>
        <end position="225"/>
    </location>
</feature>
<reference evidence="6 7" key="1">
    <citation type="submission" date="2017-07" db="EMBL/GenBank/DDBJ databases">
        <title>Genome sequence of the Sordaria macrospora wild type strain R19027.</title>
        <authorList>
            <person name="Nowrousian M."/>
            <person name="Teichert I."/>
            <person name="Kueck U."/>
        </authorList>
    </citation>
    <scope>NUCLEOTIDE SEQUENCE [LARGE SCALE GENOMIC DNA]</scope>
    <source>
        <strain evidence="6 7">R19027</strain>
        <tissue evidence="6">Mycelium</tissue>
    </source>
</reference>
<comment type="similarity">
    <text evidence="2">Belongs to the RRP1 family.</text>
</comment>
<evidence type="ECO:0000313" key="6">
    <source>
        <dbReference type="EMBL" id="KAA8633123.1"/>
    </source>
</evidence>
<sequence>MASPNMPFIKNLASSDSKIRKSALTSLQTFLSAKHIATTLGPIDILKLWKGLFYAMWMCDRAIPQQTLCQELADLIYILPRESVVPWLRGFWATMSREWTSIDVLRMEKFLLLVRRVVGASFRWMKGAQDGREDVSAATKQTKKGGKKAAAAKEKTAWDAKRVDQILDMLSEWAFALDEDVKEDDSESEESEAENDDNENDEDAKPQHESIRQQKQPKKKENKDPLHLLAKKIPAGLKIHVLDIWVDEAEKVGMLDFENDEEALKIVQRIIEKIEELEKRTVSPAIRVRSKDSLSDERLPGNEKKEPEEKEDEGWGGFDN</sequence>
<feature type="compositionally biased region" description="Basic and acidic residues" evidence="5">
    <location>
        <begin position="203"/>
        <end position="212"/>
    </location>
</feature>
<accession>A0A8S8ZSV5</accession>
<evidence type="ECO:0000256" key="1">
    <source>
        <dbReference type="ARBA" id="ARBA00004123"/>
    </source>
</evidence>
<dbReference type="GO" id="GO:0005634">
    <property type="term" value="C:nucleus"/>
    <property type="evidence" value="ECO:0007669"/>
    <property type="project" value="UniProtKB-SubCell"/>
</dbReference>
<feature type="compositionally biased region" description="Basic and acidic residues" evidence="5">
    <location>
        <begin position="289"/>
        <end position="308"/>
    </location>
</feature>
<dbReference type="VEuPathDB" id="FungiDB:SMAC_01202"/>
<dbReference type="PANTHER" id="PTHR13026:SF0">
    <property type="entry name" value="RIBOSOMAL RNA PROCESSING 1B"/>
    <property type="match status" value="1"/>
</dbReference>
<comment type="subcellular location">
    <subcellularLocation>
        <location evidence="1">Nucleus</location>
    </subcellularLocation>
</comment>
<feature type="region of interest" description="Disordered" evidence="5">
    <location>
        <begin position="281"/>
        <end position="320"/>
    </location>
</feature>
<gene>
    <name evidence="6" type="ORF">SMACR_01202</name>
</gene>
<evidence type="ECO:0008006" key="8">
    <source>
        <dbReference type="Google" id="ProtNLM"/>
    </source>
</evidence>
<dbReference type="EMBL" id="NMPR01000042">
    <property type="protein sequence ID" value="KAA8633123.1"/>
    <property type="molecule type" value="Genomic_DNA"/>
</dbReference>
<evidence type="ECO:0000256" key="3">
    <source>
        <dbReference type="ARBA" id="ARBA00022552"/>
    </source>
</evidence>
<protein>
    <recommendedName>
        <fullName evidence="8">RRP1 protein</fullName>
    </recommendedName>
</protein>
<evidence type="ECO:0000256" key="2">
    <source>
        <dbReference type="ARBA" id="ARBA00006374"/>
    </source>
</evidence>